<sequence>MHHRDLNLLVALDVLLEEGSVAAAARRMNLSPPAMSRTLSRIRAAFDDPIFVQAGRRMTPTPRALELQQQVHAVVAQATGLFRNDAHLDLSRISPVFTIQADDLFLGALGAALLERLRSECPGATLRFISHDRHDDVSLSLRERHADLFIGAPLPFKPEIRTQSLFTTGFRGFARKAHPIFRQPVTLERFVQFDQISISRQDRYSGAIDEMLAARGLARRIVLIVPTFFTMIETLRGYDLIMLMPDIVIETLPHREIGLRAFELPFPTAPLTGLQAWHPRNDKDALHRWLRRKVRELCVEMKNKHPALSAPDALNE</sequence>
<dbReference type="GO" id="GO:0003700">
    <property type="term" value="F:DNA-binding transcription factor activity"/>
    <property type="evidence" value="ECO:0007669"/>
    <property type="project" value="InterPro"/>
</dbReference>
<comment type="similarity">
    <text evidence="1">Belongs to the LysR transcriptional regulatory family.</text>
</comment>
<name>A0A2S3W2T8_9PROT</name>
<dbReference type="RefSeq" id="WP_110094739.1">
    <property type="nucleotide sequence ID" value="NZ_NKUE01000011.1"/>
</dbReference>
<evidence type="ECO:0000256" key="4">
    <source>
        <dbReference type="ARBA" id="ARBA00023163"/>
    </source>
</evidence>
<dbReference type="SUPFAM" id="SSF53850">
    <property type="entry name" value="Periplasmic binding protein-like II"/>
    <property type="match status" value="1"/>
</dbReference>
<dbReference type="PANTHER" id="PTHR30118:SF15">
    <property type="entry name" value="TRANSCRIPTIONAL REGULATORY PROTEIN"/>
    <property type="match status" value="1"/>
</dbReference>
<reference evidence="6 7" key="1">
    <citation type="submission" date="2018-01" db="EMBL/GenBank/DDBJ databases">
        <title>Draft Genome Sequence of Komagataeibacter maltaceti LMG 1529, a Vinegar Producing Acetic Acid Bacterium Isolated from Malt Vinegar Brewery Acetifiers.</title>
        <authorList>
            <person name="Zhang Q."/>
            <person name="Hollensteiner J."/>
            <person name="Poehlein A."/>
            <person name="Daniel R."/>
        </authorList>
    </citation>
    <scope>NUCLEOTIDE SEQUENCE [LARGE SCALE GENOMIC DNA]</scope>
    <source>
        <strain evidence="6 7">LMG 1529</strain>
    </source>
</reference>
<dbReference type="Gene3D" id="1.10.10.10">
    <property type="entry name" value="Winged helix-like DNA-binding domain superfamily/Winged helix DNA-binding domain"/>
    <property type="match status" value="1"/>
</dbReference>
<comment type="caution">
    <text evidence="6">The sequence shown here is derived from an EMBL/GenBank/DDBJ whole genome shotgun (WGS) entry which is preliminary data.</text>
</comment>
<keyword evidence="3" id="KW-0238">DNA-binding</keyword>
<evidence type="ECO:0000313" key="7">
    <source>
        <dbReference type="Proteomes" id="UP000237344"/>
    </source>
</evidence>
<keyword evidence="7" id="KW-1185">Reference proteome</keyword>
<keyword evidence="2" id="KW-0805">Transcription regulation</keyword>
<keyword evidence="4" id="KW-0804">Transcription</keyword>
<dbReference type="PANTHER" id="PTHR30118">
    <property type="entry name" value="HTH-TYPE TRANSCRIPTIONAL REGULATOR LEUO-RELATED"/>
    <property type="match status" value="1"/>
</dbReference>
<accession>A0A2S3W2T8</accession>
<gene>
    <name evidence="6" type="primary">yidZ</name>
    <name evidence="6" type="ORF">KMAL_10880</name>
</gene>
<dbReference type="PROSITE" id="PS50931">
    <property type="entry name" value="HTH_LYSR"/>
    <property type="match status" value="1"/>
</dbReference>
<dbReference type="InterPro" id="IPR036390">
    <property type="entry name" value="WH_DNA-bd_sf"/>
</dbReference>
<dbReference type="GO" id="GO:0003677">
    <property type="term" value="F:DNA binding"/>
    <property type="evidence" value="ECO:0007669"/>
    <property type="project" value="UniProtKB-KW"/>
</dbReference>
<dbReference type="EMBL" id="POTC01000010">
    <property type="protein sequence ID" value="POF63181.1"/>
    <property type="molecule type" value="Genomic_DNA"/>
</dbReference>
<evidence type="ECO:0000259" key="5">
    <source>
        <dbReference type="PROSITE" id="PS50931"/>
    </source>
</evidence>
<dbReference type="Pfam" id="PF00126">
    <property type="entry name" value="HTH_1"/>
    <property type="match status" value="1"/>
</dbReference>
<evidence type="ECO:0000256" key="1">
    <source>
        <dbReference type="ARBA" id="ARBA00009437"/>
    </source>
</evidence>
<dbReference type="CDD" id="cd08460">
    <property type="entry name" value="PBP2_DntR_like_1"/>
    <property type="match status" value="1"/>
</dbReference>
<protein>
    <submittedName>
        <fullName evidence="6">HTH-type transcriptional regulator YidZ</fullName>
    </submittedName>
</protein>
<dbReference type="Proteomes" id="UP000237344">
    <property type="component" value="Unassembled WGS sequence"/>
</dbReference>
<dbReference type="AlphaFoldDB" id="A0A2S3W2T8"/>
<dbReference type="OrthoDB" id="9774011at2"/>
<evidence type="ECO:0000313" key="6">
    <source>
        <dbReference type="EMBL" id="POF63181.1"/>
    </source>
</evidence>
<proteinExistence type="inferred from homology"/>
<feature type="domain" description="HTH lysR-type" evidence="5">
    <location>
        <begin position="4"/>
        <end position="61"/>
    </location>
</feature>
<dbReference type="InterPro" id="IPR005119">
    <property type="entry name" value="LysR_subst-bd"/>
</dbReference>
<dbReference type="InterPro" id="IPR000847">
    <property type="entry name" value="LysR_HTH_N"/>
</dbReference>
<dbReference type="Pfam" id="PF03466">
    <property type="entry name" value="LysR_substrate"/>
    <property type="match status" value="1"/>
</dbReference>
<dbReference type="InterPro" id="IPR050389">
    <property type="entry name" value="LysR-type_TF"/>
</dbReference>
<evidence type="ECO:0000256" key="3">
    <source>
        <dbReference type="ARBA" id="ARBA00023125"/>
    </source>
</evidence>
<evidence type="ECO:0000256" key="2">
    <source>
        <dbReference type="ARBA" id="ARBA00023015"/>
    </source>
</evidence>
<dbReference type="Gene3D" id="3.40.190.10">
    <property type="entry name" value="Periplasmic binding protein-like II"/>
    <property type="match status" value="2"/>
</dbReference>
<organism evidence="6 7">
    <name type="scientific">Novacetimonas maltaceti</name>
    <dbReference type="NCBI Taxonomy" id="1203393"/>
    <lineage>
        <taxon>Bacteria</taxon>
        <taxon>Pseudomonadati</taxon>
        <taxon>Pseudomonadota</taxon>
        <taxon>Alphaproteobacteria</taxon>
        <taxon>Acetobacterales</taxon>
        <taxon>Acetobacteraceae</taxon>
        <taxon>Novacetimonas</taxon>
    </lineage>
</organism>
<dbReference type="SUPFAM" id="SSF46785">
    <property type="entry name" value="Winged helix' DNA-binding domain"/>
    <property type="match status" value="1"/>
</dbReference>
<dbReference type="InterPro" id="IPR036388">
    <property type="entry name" value="WH-like_DNA-bd_sf"/>
</dbReference>